<dbReference type="Gene3D" id="3.50.50.60">
    <property type="entry name" value="FAD/NAD(P)-binding domain"/>
    <property type="match status" value="2"/>
</dbReference>
<comment type="similarity">
    <text evidence="2">Belongs to the class-I pyridine nucleotide-disulfide oxidoreductase family.</text>
</comment>
<dbReference type="SUPFAM" id="SSF55424">
    <property type="entry name" value="FAD/NAD-linked reductases, dimerisation (C-terminal) domain"/>
    <property type="match status" value="1"/>
</dbReference>
<dbReference type="InterPro" id="IPR021179">
    <property type="entry name" value="Mercury_reductase_MerA"/>
</dbReference>
<dbReference type="PRINTS" id="PR00411">
    <property type="entry name" value="PNDRDTASEI"/>
</dbReference>
<evidence type="ECO:0000256" key="5">
    <source>
        <dbReference type="ARBA" id="ARBA00014791"/>
    </source>
</evidence>
<evidence type="ECO:0000256" key="2">
    <source>
        <dbReference type="ARBA" id="ARBA00007532"/>
    </source>
</evidence>
<reference evidence="19" key="1">
    <citation type="submission" date="2020-05" db="EMBL/GenBank/DDBJ databases">
        <authorList>
            <person name="Chiriac C."/>
            <person name="Salcher M."/>
            <person name="Ghai R."/>
            <person name="Kavagutti S V."/>
        </authorList>
    </citation>
    <scope>NUCLEOTIDE SEQUENCE</scope>
</reference>
<dbReference type="GO" id="GO:0050787">
    <property type="term" value="P:detoxification of mercury ion"/>
    <property type="evidence" value="ECO:0007669"/>
    <property type="project" value="InterPro"/>
</dbReference>
<dbReference type="NCBIfam" id="TIGR02053">
    <property type="entry name" value="MerA"/>
    <property type="match status" value="1"/>
</dbReference>
<comment type="subunit">
    <text evidence="3">Homodimer.</text>
</comment>
<evidence type="ECO:0000256" key="15">
    <source>
        <dbReference type="ARBA" id="ARBA00031725"/>
    </source>
</evidence>
<sequence>MTEHTGTNIASRDRYDVDLAVIGSGGAAMAAAIEARRRGATAVVIERGVLGGTCVNRGCVPSKALLAAAGRHAALTNPFLGVPTGAGGVDLAALMDQKDELVSFLRQAKYADVAAAHGFDIVEGEARFRDPETLEVDGRPLRARGYVVATGARPHIGGIPGLEQVEYLTSTTAMELRELPASLVVIGGGYVGMEQAQLFAHLGTRVIVVGRLAPHTEPELAAVMRRVFAEDGITVIEEHAITADPLEGGVVVTTVSGARVEAQRMLVATGRRPDTAALNLPAAGVAVDDRGFVVVDEHHATGNPRVFAAGDVVGTPQYVYVAAAAGHVAAANALHPEGKRTVDYAGLPAVTFTRPQVASAGLTEAAALAAGFSCECRVLDLADVPRALVNRDTRGAVKLVADTGTGRVLGVHAVADGAGEIMLAATYAIKTRMTVDDLANTWAPYLTMAESLRLAAGLFRDLMPTSCCA</sequence>
<keyword evidence="14" id="KW-0676">Redox-active center</keyword>
<keyword evidence="12" id="KW-0560">Oxidoreductase</keyword>
<dbReference type="AlphaFoldDB" id="A0A6J6VUQ4"/>
<keyword evidence="9" id="KW-0274">FAD</keyword>
<name>A0A6J6VUQ4_9ZZZZ</name>
<feature type="domain" description="Pyridine nucleotide-disulphide oxidoreductase dimerisation" evidence="17">
    <location>
        <begin position="348"/>
        <end position="455"/>
    </location>
</feature>
<evidence type="ECO:0000259" key="18">
    <source>
        <dbReference type="Pfam" id="PF07992"/>
    </source>
</evidence>
<dbReference type="EMBL" id="CAEZYQ010000060">
    <property type="protein sequence ID" value="CAB4774715.1"/>
    <property type="molecule type" value="Genomic_DNA"/>
</dbReference>
<dbReference type="InterPro" id="IPR016156">
    <property type="entry name" value="FAD/NAD-linked_Rdtase_dimer_sf"/>
</dbReference>
<evidence type="ECO:0000256" key="16">
    <source>
        <dbReference type="ARBA" id="ARBA00048984"/>
    </source>
</evidence>
<evidence type="ECO:0000259" key="17">
    <source>
        <dbReference type="Pfam" id="PF02852"/>
    </source>
</evidence>
<organism evidence="19">
    <name type="scientific">freshwater metagenome</name>
    <dbReference type="NCBI Taxonomy" id="449393"/>
    <lineage>
        <taxon>unclassified sequences</taxon>
        <taxon>metagenomes</taxon>
        <taxon>ecological metagenomes</taxon>
    </lineage>
</organism>
<dbReference type="PROSITE" id="PS00076">
    <property type="entry name" value="PYRIDINE_REDOX_1"/>
    <property type="match status" value="1"/>
</dbReference>
<dbReference type="PANTHER" id="PTHR43014:SF4">
    <property type="entry name" value="PYRIDINE NUCLEOTIDE-DISULFIDE OXIDOREDUCTASE RCLA-RELATED"/>
    <property type="match status" value="1"/>
</dbReference>
<dbReference type="Pfam" id="PF07992">
    <property type="entry name" value="Pyr_redox_2"/>
    <property type="match status" value="1"/>
</dbReference>
<dbReference type="GO" id="GO:0050661">
    <property type="term" value="F:NADP binding"/>
    <property type="evidence" value="ECO:0007669"/>
    <property type="project" value="InterPro"/>
</dbReference>
<dbReference type="InterPro" id="IPR023753">
    <property type="entry name" value="FAD/NAD-binding_dom"/>
</dbReference>
<evidence type="ECO:0000256" key="8">
    <source>
        <dbReference type="ARBA" id="ARBA00022723"/>
    </source>
</evidence>
<comment type="catalytic activity">
    <reaction evidence="16">
        <text>Hg + NADP(+) + H(+) = Hg(2+) + NADPH</text>
        <dbReference type="Rhea" id="RHEA:23856"/>
        <dbReference type="ChEBI" id="CHEBI:15378"/>
        <dbReference type="ChEBI" id="CHEBI:16170"/>
        <dbReference type="ChEBI" id="CHEBI:16793"/>
        <dbReference type="ChEBI" id="CHEBI:57783"/>
        <dbReference type="ChEBI" id="CHEBI:58349"/>
        <dbReference type="EC" id="1.16.1.1"/>
    </reaction>
</comment>
<comment type="cofactor">
    <cofactor evidence="1">
        <name>FAD</name>
        <dbReference type="ChEBI" id="CHEBI:57692"/>
    </cofactor>
</comment>
<evidence type="ECO:0000256" key="11">
    <source>
        <dbReference type="ARBA" id="ARBA00022914"/>
    </source>
</evidence>
<dbReference type="GO" id="GO:0003955">
    <property type="term" value="F:NAD(P)H dehydrogenase (quinone) activity"/>
    <property type="evidence" value="ECO:0007669"/>
    <property type="project" value="TreeGrafter"/>
</dbReference>
<evidence type="ECO:0000313" key="19">
    <source>
        <dbReference type="EMBL" id="CAB4774715.1"/>
    </source>
</evidence>
<evidence type="ECO:0000256" key="13">
    <source>
        <dbReference type="ARBA" id="ARBA00023157"/>
    </source>
</evidence>
<dbReference type="InterPro" id="IPR004099">
    <property type="entry name" value="Pyr_nucl-diS_OxRdtase_dimer"/>
</dbReference>
<dbReference type="GO" id="GO:0016668">
    <property type="term" value="F:oxidoreductase activity, acting on a sulfur group of donors, NAD(P) as acceptor"/>
    <property type="evidence" value="ECO:0007669"/>
    <property type="project" value="InterPro"/>
</dbReference>
<evidence type="ECO:0000256" key="14">
    <source>
        <dbReference type="ARBA" id="ARBA00023284"/>
    </source>
</evidence>
<keyword evidence="8" id="KW-0479">Metal-binding</keyword>
<evidence type="ECO:0000256" key="6">
    <source>
        <dbReference type="ARBA" id="ARBA00022466"/>
    </source>
</evidence>
<dbReference type="PANTHER" id="PTHR43014">
    <property type="entry name" value="MERCURIC REDUCTASE"/>
    <property type="match status" value="1"/>
</dbReference>
<dbReference type="GO" id="GO:0016152">
    <property type="term" value="F:mercury (II) reductase (NADP+) activity"/>
    <property type="evidence" value="ECO:0007669"/>
    <property type="project" value="UniProtKB-EC"/>
</dbReference>
<keyword evidence="10" id="KW-0521">NADP</keyword>
<dbReference type="Pfam" id="PF02852">
    <property type="entry name" value="Pyr_redox_dim"/>
    <property type="match status" value="1"/>
</dbReference>
<proteinExistence type="inferred from homology"/>
<dbReference type="EC" id="1.16.1.1" evidence="4"/>
<keyword evidence="13" id="KW-1015">Disulfide bond</keyword>
<evidence type="ECO:0000256" key="1">
    <source>
        <dbReference type="ARBA" id="ARBA00001974"/>
    </source>
</evidence>
<dbReference type="InterPro" id="IPR036188">
    <property type="entry name" value="FAD/NAD-bd_sf"/>
</dbReference>
<dbReference type="GO" id="GO:0050660">
    <property type="term" value="F:flavin adenine dinucleotide binding"/>
    <property type="evidence" value="ECO:0007669"/>
    <property type="project" value="InterPro"/>
</dbReference>
<protein>
    <recommendedName>
        <fullName evidence="5">Mercuric reductase</fullName>
        <ecNumber evidence="4">1.16.1.1</ecNumber>
    </recommendedName>
    <alternativeName>
        <fullName evidence="15">Hg(II) reductase</fullName>
    </alternativeName>
</protein>
<dbReference type="SUPFAM" id="SSF51905">
    <property type="entry name" value="FAD/NAD(P)-binding domain"/>
    <property type="match status" value="1"/>
</dbReference>
<keyword evidence="6" id="KW-0475">Mercuric resistance</keyword>
<evidence type="ECO:0000256" key="9">
    <source>
        <dbReference type="ARBA" id="ARBA00022827"/>
    </source>
</evidence>
<evidence type="ECO:0000256" key="10">
    <source>
        <dbReference type="ARBA" id="ARBA00022857"/>
    </source>
</evidence>
<evidence type="ECO:0000256" key="3">
    <source>
        <dbReference type="ARBA" id="ARBA00011738"/>
    </source>
</evidence>
<dbReference type="FunFam" id="3.30.390.30:FF:000001">
    <property type="entry name" value="Dihydrolipoyl dehydrogenase"/>
    <property type="match status" value="1"/>
</dbReference>
<feature type="domain" description="FAD/NAD(P)-binding" evidence="18">
    <location>
        <begin position="18"/>
        <end position="326"/>
    </location>
</feature>
<dbReference type="InterPro" id="IPR001100">
    <property type="entry name" value="Pyr_nuc-diS_OxRdtase"/>
</dbReference>
<dbReference type="GO" id="GO:0045340">
    <property type="term" value="F:mercury ion binding"/>
    <property type="evidence" value="ECO:0007669"/>
    <property type="project" value="InterPro"/>
</dbReference>
<dbReference type="InterPro" id="IPR012999">
    <property type="entry name" value="Pyr_OxRdtase_I_AS"/>
</dbReference>
<dbReference type="PIRSF" id="PIRSF000350">
    <property type="entry name" value="Mercury_reductase_MerA"/>
    <property type="match status" value="1"/>
</dbReference>
<evidence type="ECO:0000256" key="12">
    <source>
        <dbReference type="ARBA" id="ARBA00023002"/>
    </source>
</evidence>
<accession>A0A6J6VUQ4</accession>
<evidence type="ECO:0000256" key="4">
    <source>
        <dbReference type="ARBA" id="ARBA00012661"/>
    </source>
</evidence>
<gene>
    <name evidence="19" type="ORF">UFOPK2761_03605</name>
</gene>
<keyword evidence="11" id="KW-0476">Mercury</keyword>
<dbReference type="Gene3D" id="3.30.390.30">
    <property type="match status" value="1"/>
</dbReference>
<evidence type="ECO:0000256" key="7">
    <source>
        <dbReference type="ARBA" id="ARBA00022630"/>
    </source>
</evidence>
<keyword evidence="7" id="KW-0285">Flavoprotein</keyword>
<dbReference type="PRINTS" id="PR00368">
    <property type="entry name" value="FADPNR"/>
</dbReference>